<dbReference type="PANTHER" id="PTHR35304">
    <property type="entry name" value="OS05G0120300 PROTEIN-RELATED"/>
    <property type="match status" value="1"/>
</dbReference>
<evidence type="ECO:0000313" key="2">
    <source>
        <dbReference type="Proteomes" id="UP001632038"/>
    </source>
</evidence>
<evidence type="ECO:0000313" key="1">
    <source>
        <dbReference type="EMBL" id="KAL3633571.1"/>
    </source>
</evidence>
<reference evidence="2" key="1">
    <citation type="journal article" date="2024" name="IScience">
        <title>Strigolactones Initiate the Formation of Haustorium-like Structures in Castilleja.</title>
        <authorList>
            <person name="Buerger M."/>
            <person name="Peterson D."/>
            <person name="Chory J."/>
        </authorList>
    </citation>
    <scope>NUCLEOTIDE SEQUENCE [LARGE SCALE GENOMIC DNA]</scope>
</reference>
<dbReference type="AlphaFoldDB" id="A0ABD3CW78"/>
<comment type="caution">
    <text evidence="1">The sequence shown here is derived from an EMBL/GenBank/DDBJ whole genome shotgun (WGS) entry which is preliminary data.</text>
</comment>
<proteinExistence type="predicted"/>
<protein>
    <submittedName>
        <fullName evidence="1">Uncharacterized protein</fullName>
    </submittedName>
</protein>
<dbReference type="EMBL" id="JAVIJP010000029">
    <property type="protein sequence ID" value="KAL3633571.1"/>
    <property type="molecule type" value="Genomic_DNA"/>
</dbReference>
<dbReference type="Proteomes" id="UP001632038">
    <property type="component" value="Unassembled WGS sequence"/>
</dbReference>
<dbReference type="PANTHER" id="PTHR35304:SF1">
    <property type="entry name" value="OS05G0120300 PROTEIN"/>
    <property type="match status" value="1"/>
</dbReference>
<gene>
    <name evidence="1" type="ORF">CASFOL_022333</name>
</gene>
<accession>A0ABD3CW78</accession>
<organism evidence="1 2">
    <name type="scientific">Castilleja foliolosa</name>
    <dbReference type="NCBI Taxonomy" id="1961234"/>
    <lineage>
        <taxon>Eukaryota</taxon>
        <taxon>Viridiplantae</taxon>
        <taxon>Streptophyta</taxon>
        <taxon>Embryophyta</taxon>
        <taxon>Tracheophyta</taxon>
        <taxon>Spermatophyta</taxon>
        <taxon>Magnoliopsida</taxon>
        <taxon>eudicotyledons</taxon>
        <taxon>Gunneridae</taxon>
        <taxon>Pentapetalae</taxon>
        <taxon>asterids</taxon>
        <taxon>lamiids</taxon>
        <taxon>Lamiales</taxon>
        <taxon>Orobanchaceae</taxon>
        <taxon>Pedicularideae</taxon>
        <taxon>Castillejinae</taxon>
        <taxon>Castilleja</taxon>
    </lineage>
</organism>
<keyword evidence="2" id="KW-1185">Reference proteome</keyword>
<sequence length="110" mass="12608">MATIGDRPAVPIRATFFNMYKWPESEVKFLKSIISGQARVGRPGPDGYACRQSYLRSYTFSREKDNCFKKINKFLRRLEPKRSKKSSCGGGAYVDSLCRRMLCCTFNIGF</sequence>
<name>A0ABD3CW78_9LAMI</name>